<dbReference type="InterPro" id="IPR015797">
    <property type="entry name" value="NUDIX_hydrolase-like_dom_sf"/>
</dbReference>
<dbReference type="InterPro" id="IPR049734">
    <property type="entry name" value="NudC-like_C"/>
</dbReference>
<evidence type="ECO:0000256" key="4">
    <source>
        <dbReference type="ARBA" id="ARBA00012381"/>
    </source>
</evidence>
<evidence type="ECO:0000256" key="8">
    <source>
        <dbReference type="ARBA" id="ARBA00023027"/>
    </source>
</evidence>
<dbReference type="SUPFAM" id="SSF55811">
    <property type="entry name" value="Nudix"/>
    <property type="match status" value="1"/>
</dbReference>
<comment type="catalytic activity">
    <reaction evidence="9">
        <text>a 5'-end NAD(+)-phospho-ribonucleoside in mRNA + H2O = a 5'-end phospho-adenosine-phospho-ribonucleoside in mRNA + beta-nicotinamide D-ribonucleotide + 2 H(+)</text>
        <dbReference type="Rhea" id="RHEA:60876"/>
        <dbReference type="Rhea" id="RHEA-COMP:15698"/>
        <dbReference type="Rhea" id="RHEA-COMP:15719"/>
        <dbReference type="ChEBI" id="CHEBI:14649"/>
        <dbReference type="ChEBI" id="CHEBI:15377"/>
        <dbReference type="ChEBI" id="CHEBI:15378"/>
        <dbReference type="ChEBI" id="CHEBI:144029"/>
        <dbReference type="ChEBI" id="CHEBI:144051"/>
    </reaction>
    <physiologicalReaction direction="left-to-right" evidence="9">
        <dbReference type="Rhea" id="RHEA:60877"/>
    </physiologicalReaction>
</comment>
<dbReference type="InterPro" id="IPR000086">
    <property type="entry name" value="NUDIX_hydrolase_dom"/>
</dbReference>
<dbReference type="CDD" id="cd03429">
    <property type="entry name" value="NUDIX_NADH_pyrophosphatase_Nudt13"/>
    <property type="match status" value="1"/>
</dbReference>
<dbReference type="InterPro" id="IPR015376">
    <property type="entry name" value="Znr_NADH_PPase"/>
</dbReference>
<sequence>MAPMIDRLAARRAEPNLIDELRADASVKVLIVRHGQVPADNGLRFATTTDTAHLDAEWAVLAELADGTVVLLAAIADADDDPAAVGDAPRWAGVRELAPGLSAEHSELLVTAAALGTWLRDSPFCVGCGARTTVQQAGWARSCAQCGREHFPRTDPAVIVAVESADGERLLLGANAQWRGAVYSCFAGFVEAGESLETTVHREILEEAGVRLRDIRYRASQSWPYPRSLMLGFRAIAVDESTARGDGEEILDARWFTHAEIGTALAGEADYRLPGPASIASRLIREWYEERA</sequence>
<dbReference type="GO" id="GO:0035529">
    <property type="term" value="F:NADH pyrophosphatase activity"/>
    <property type="evidence" value="ECO:0007669"/>
    <property type="project" value="TreeGrafter"/>
</dbReference>
<dbReference type="EMBL" id="BSET01000001">
    <property type="protein sequence ID" value="GLK02005.1"/>
    <property type="molecule type" value="Genomic_DNA"/>
</dbReference>
<reference evidence="11" key="2">
    <citation type="submission" date="2023-01" db="EMBL/GenBank/DDBJ databases">
        <authorList>
            <person name="Sun Q."/>
            <person name="Evtushenko L."/>
        </authorList>
    </citation>
    <scope>NUCLEOTIDE SEQUENCE</scope>
    <source>
        <strain evidence="11">VKM Ac-1958</strain>
    </source>
</reference>
<gene>
    <name evidence="11" type="ORF">GCM10017596_17200</name>
</gene>
<dbReference type="Pfam" id="PF00293">
    <property type="entry name" value="NUDIX"/>
    <property type="match status" value="1"/>
</dbReference>
<dbReference type="EC" id="3.6.1.22" evidence="4"/>
<dbReference type="Proteomes" id="UP001142325">
    <property type="component" value="Unassembled WGS sequence"/>
</dbReference>
<dbReference type="GO" id="GO:0046872">
    <property type="term" value="F:metal ion binding"/>
    <property type="evidence" value="ECO:0007669"/>
    <property type="project" value="UniProtKB-KW"/>
</dbReference>
<dbReference type="Gene3D" id="3.90.79.20">
    <property type="match status" value="1"/>
</dbReference>
<dbReference type="PANTHER" id="PTHR42904">
    <property type="entry name" value="NUDIX HYDROLASE, NUDC SUBFAMILY"/>
    <property type="match status" value="1"/>
</dbReference>
<comment type="similarity">
    <text evidence="3">Belongs to the Nudix hydrolase family. NudC subfamily.</text>
</comment>
<evidence type="ECO:0000256" key="5">
    <source>
        <dbReference type="ARBA" id="ARBA00022723"/>
    </source>
</evidence>
<proteinExistence type="inferred from homology"/>
<keyword evidence="8" id="KW-0520">NAD</keyword>
<dbReference type="GO" id="GO:0005829">
    <property type="term" value="C:cytosol"/>
    <property type="evidence" value="ECO:0007669"/>
    <property type="project" value="TreeGrafter"/>
</dbReference>
<evidence type="ECO:0000259" key="10">
    <source>
        <dbReference type="PROSITE" id="PS51462"/>
    </source>
</evidence>
<evidence type="ECO:0000256" key="2">
    <source>
        <dbReference type="ARBA" id="ARBA00001947"/>
    </source>
</evidence>
<accession>A0A9W6HTA6</accession>
<dbReference type="GO" id="GO:0006742">
    <property type="term" value="P:NADP+ catabolic process"/>
    <property type="evidence" value="ECO:0007669"/>
    <property type="project" value="TreeGrafter"/>
</dbReference>
<keyword evidence="5" id="KW-0479">Metal-binding</keyword>
<name>A0A9W6HTA6_9MICO</name>
<protein>
    <recommendedName>
        <fullName evidence="4">NAD(+) diphosphatase</fullName>
        <ecNumber evidence="4">3.6.1.22</ecNumber>
    </recommendedName>
</protein>
<comment type="cofactor">
    <cofactor evidence="2">
        <name>Zn(2+)</name>
        <dbReference type="ChEBI" id="CHEBI:29105"/>
    </cofactor>
</comment>
<dbReference type="PANTHER" id="PTHR42904:SF6">
    <property type="entry name" value="NAD-CAPPED RNA HYDROLASE NUDT12"/>
    <property type="match status" value="1"/>
</dbReference>
<dbReference type="Gene3D" id="3.90.79.10">
    <property type="entry name" value="Nucleoside Triphosphate Pyrophosphohydrolase"/>
    <property type="match status" value="1"/>
</dbReference>
<evidence type="ECO:0000256" key="3">
    <source>
        <dbReference type="ARBA" id="ARBA00009595"/>
    </source>
</evidence>
<dbReference type="InterPro" id="IPR020084">
    <property type="entry name" value="NUDIX_hydrolase_CS"/>
</dbReference>
<evidence type="ECO:0000256" key="1">
    <source>
        <dbReference type="ARBA" id="ARBA00001946"/>
    </source>
</evidence>
<dbReference type="GO" id="GO:0019677">
    <property type="term" value="P:NAD+ catabolic process"/>
    <property type="evidence" value="ECO:0007669"/>
    <property type="project" value="TreeGrafter"/>
</dbReference>
<keyword evidence="6" id="KW-0378">Hydrolase</keyword>
<keyword evidence="7" id="KW-0460">Magnesium</keyword>
<dbReference type="PROSITE" id="PS00893">
    <property type="entry name" value="NUDIX_BOX"/>
    <property type="match status" value="1"/>
</dbReference>
<evidence type="ECO:0000256" key="6">
    <source>
        <dbReference type="ARBA" id="ARBA00022801"/>
    </source>
</evidence>
<evidence type="ECO:0000313" key="11">
    <source>
        <dbReference type="EMBL" id="GLK02005.1"/>
    </source>
</evidence>
<dbReference type="AlphaFoldDB" id="A0A9W6HTA6"/>
<dbReference type="Pfam" id="PF09297">
    <property type="entry name" value="Zn_ribbon_NUD"/>
    <property type="match status" value="1"/>
</dbReference>
<keyword evidence="12" id="KW-1185">Reference proteome</keyword>
<organism evidence="11 12">
    <name type="scientific">Microbacterium keratanolyticum</name>
    <dbReference type="NCBI Taxonomy" id="67574"/>
    <lineage>
        <taxon>Bacteria</taxon>
        <taxon>Bacillati</taxon>
        <taxon>Actinomycetota</taxon>
        <taxon>Actinomycetes</taxon>
        <taxon>Micrococcales</taxon>
        <taxon>Microbacteriaceae</taxon>
        <taxon>Microbacterium</taxon>
    </lineage>
</organism>
<evidence type="ECO:0000313" key="12">
    <source>
        <dbReference type="Proteomes" id="UP001142325"/>
    </source>
</evidence>
<dbReference type="PROSITE" id="PS51462">
    <property type="entry name" value="NUDIX"/>
    <property type="match status" value="1"/>
</dbReference>
<evidence type="ECO:0000256" key="9">
    <source>
        <dbReference type="ARBA" id="ARBA00023679"/>
    </source>
</evidence>
<dbReference type="InterPro" id="IPR050241">
    <property type="entry name" value="NAD-cap_RNA_hydrolase_NudC"/>
</dbReference>
<dbReference type="NCBIfam" id="NF001299">
    <property type="entry name" value="PRK00241.1"/>
    <property type="match status" value="1"/>
</dbReference>
<comment type="caution">
    <text evidence="11">The sequence shown here is derived from an EMBL/GenBank/DDBJ whole genome shotgun (WGS) entry which is preliminary data.</text>
</comment>
<feature type="domain" description="Nudix hydrolase" evidence="10">
    <location>
        <begin position="152"/>
        <end position="278"/>
    </location>
</feature>
<comment type="cofactor">
    <cofactor evidence="1">
        <name>Mg(2+)</name>
        <dbReference type="ChEBI" id="CHEBI:18420"/>
    </cofactor>
</comment>
<reference evidence="11" key="1">
    <citation type="journal article" date="2014" name="Int. J. Syst. Evol. Microbiol.">
        <title>Complete genome sequence of Corynebacterium casei LMG S-19264T (=DSM 44701T), isolated from a smear-ripened cheese.</title>
        <authorList>
            <consortium name="US DOE Joint Genome Institute (JGI-PGF)"/>
            <person name="Walter F."/>
            <person name="Albersmeier A."/>
            <person name="Kalinowski J."/>
            <person name="Ruckert C."/>
        </authorList>
    </citation>
    <scope>NUCLEOTIDE SEQUENCE</scope>
    <source>
        <strain evidence="11">VKM Ac-1958</strain>
    </source>
</reference>
<evidence type="ECO:0000256" key="7">
    <source>
        <dbReference type="ARBA" id="ARBA00022842"/>
    </source>
</evidence>